<gene>
    <name evidence="1" type="ORF">GDO78_014458</name>
</gene>
<evidence type="ECO:0000313" key="2">
    <source>
        <dbReference type="Proteomes" id="UP000770717"/>
    </source>
</evidence>
<keyword evidence="2" id="KW-1185">Reference proteome</keyword>
<reference evidence="1" key="1">
    <citation type="thesis" date="2020" institute="ProQuest LLC" country="789 East Eisenhower Parkway, Ann Arbor, MI, USA">
        <title>Comparative Genomics and Chromosome Evolution.</title>
        <authorList>
            <person name="Mudd A.B."/>
        </authorList>
    </citation>
    <scope>NUCLEOTIDE SEQUENCE</scope>
    <source>
        <strain evidence="1">HN-11 Male</strain>
        <tissue evidence="1">Kidney and liver</tissue>
    </source>
</reference>
<dbReference type="EMBL" id="WNTK01012252">
    <property type="protein sequence ID" value="KAG9462289.1"/>
    <property type="molecule type" value="Genomic_DNA"/>
</dbReference>
<dbReference type="Proteomes" id="UP000770717">
    <property type="component" value="Unassembled WGS sequence"/>
</dbReference>
<protein>
    <submittedName>
        <fullName evidence="1">Uncharacterized protein</fullName>
    </submittedName>
</protein>
<organism evidence="1 2">
    <name type="scientific">Eleutherodactylus coqui</name>
    <name type="common">Puerto Rican coqui</name>
    <dbReference type="NCBI Taxonomy" id="57060"/>
    <lineage>
        <taxon>Eukaryota</taxon>
        <taxon>Metazoa</taxon>
        <taxon>Chordata</taxon>
        <taxon>Craniata</taxon>
        <taxon>Vertebrata</taxon>
        <taxon>Euteleostomi</taxon>
        <taxon>Amphibia</taxon>
        <taxon>Batrachia</taxon>
        <taxon>Anura</taxon>
        <taxon>Neobatrachia</taxon>
        <taxon>Hyloidea</taxon>
        <taxon>Eleutherodactylidae</taxon>
        <taxon>Eleutherodactylinae</taxon>
        <taxon>Eleutherodactylus</taxon>
        <taxon>Eleutherodactylus</taxon>
    </lineage>
</organism>
<accession>A0A8J6BCA1</accession>
<name>A0A8J6BCA1_ELECQ</name>
<evidence type="ECO:0000313" key="1">
    <source>
        <dbReference type="EMBL" id="KAG9462289.1"/>
    </source>
</evidence>
<dbReference type="AlphaFoldDB" id="A0A8J6BCA1"/>
<proteinExistence type="predicted"/>
<comment type="caution">
    <text evidence="1">The sequence shown here is derived from an EMBL/GenBank/DDBJ whole genome shotgun (WGS) entry which is preliminary data.</text>
</comment>
<sequence>MIFGKNIDLMFQLYAKFTKKTIKEFSRSLMATDLVSPSMTIQLFVIRYSPWPTKWTGKENLVKAHGSVIGFTWKKNPQAVSPRSLAICAYHNVYNIVYTQV</sequence>